<evidence type="ECO:0000313" key="2">
    <source>
        <dbReference type="Proteomes" id="UP000608754"/>
    </source>
</evidence>
<sequence length="52" mass="5744">MIIYKSYGNTINKTPLSQSYTYEPTSPVSTLIAVPLSHTLSSSKDNSYLFAL</sequence>
<gene>
    <name evidence="1" type="ORF">IM532_10325</name>
</gene>
<dbReference type="RefSeq" id="WP_194183379.1">
    <property type="nucleotide sequence ID" value="NZ_JADGIK010000006.1"/>
</dbReference>
<proteinExistence type="predicted"/>
<organism evidence="1 2">
    <name type="scientific">Faecalibacter rhinopitheci</name>
    <dbReference type="NCBI Taxonomy" id="2779678"/>
    <lineage>
        <taxon>Bacteria</taxon>
        <taxon>Pseudomonadati</taxon>
        <taxon>Bacteroidota</taxon>
        <taxon>Flavobacteriia</taxon>
        <taxon>Flavobacteriales</taxon>
        <taxon>Weeksellaceae</taxon>
        <taxon>Faecalibacter</taxon>
    </lineage>
</organism>
<dbReference type="AlphaFoldDB" id="A0A8J7FSA5"/>
<dbReference type="EMBL" id="JADGIK010000006">
    <property type="protein sequence ID" value="MBF0597838.1"/>
    <property type="molecule type" value="Genomic_DNA"/>
</dbReference>
<protein>
    <submittedName>
        <fullName evidence="1">Uncharacterized protein</fullName>
    </submittedName>
</protein>
<accession>A0A8J7FSA5</accession>
<evidence type="ECO:0000313" key="1">
    <source>
        <dbReference type="EMBL" id="MBF0597838.1"/>
    </source>
</evidence>
<reference evidence="1" key="1">
    <citation type="submission" date="2020-10" db="EMBL/GenBank/DDBJ databases">
        <authorList>
            <person name="Lu T."/>
            <person name="Wang Q."/>
            <person name="Han X."/>
        </authorList>
    </citation>
    <scope>NUCLEOTIDE SEQUENCE</scope>
    <source>
        <strain evidence="1">WQ 117</strain>
    </source>
</reference>
<keyword evidence="2" id="KW-1185">Reference proteome</keyword>
<dbReference type="Proteomes" id="UP000608754">
    <property type="component" value="Unassembled WGS sequence"/>
</dbReference>
<name>A0A8J7FSA5_9FLAO</name>
<comment type="caution">
    <text evidence="1">The sequence shown here is derived from an EMBL/GenBank/DDBJ whole genome shotgun (WGS) entry which is preliminary data.</text>
</comment>